<sequence>MMMTKMIHARSSNQEIEFVVPKKNRMKQWRAVSTCKPNPSGKFPRDLTEREACQ</sequence>
<protein>
    <submittedName>
        <fullName evidence="2">Uncharacterized protein</fullName>
    </submittedName>
</protein>
<proteinExistence type="predicted"/>
<feature type="compositionally biased region" description="Basic and acidic residues" evidence="1">
    <location>
        <begin position="43"/>
        <end position="54"/>
    </location>
</feature>
<gene>
    <name evidence="2" type="ORF">TSPGSL018_11252</name>
</gene>
<name>A0A061S4A9_9CHLO</name>
<organism evidence="2">
    <name type="scientific">Tetraselmis sp. GSL018</name>
    <dbReference type="NCBI Taxonomy" id="582737"/>
    <lineage>
        <taxon>Eukaryota</taxon>
        <taxon>Viridiplantae</taxon>
        <taxon>Chlorophyta</taxon>
        <taxon>core chlorophytes</taxon>
        <taxon>Chlorodendrophyceae</taxon>
        <taxon>Chlorodendrales</taxon>
        <taxon>Chlorodendraceae</taxon>
        <taxon>Tetraselmis</taxon>
    </lineage>
</organism>
<accession>A0A061S4A9</accession>
<evidence type="ECO:0000313" key="2">
    <source>
        <dbReference type="EMBL" id="JAC80017.1"/>
    </source>
</evidence>
<dbReference type="EMBL" id="GBEZ01005267">
    <property type="protein sequence ID" value="JAC80017.1"/>
    <property type="molecule type" value="Transcribed_RNA"/>
</dbReference>
<reference evidence="2" key="1">
    <citation type="submission" date="2014-05" db="EMBL/GenBank/DDBJ databases">
        <title>The transcriptome of the halophilic microalga Tetraselmis sp. GSL018 isolated from the Great Salt Lake, Utah.</title>
        <authorList>
            <person name="Jinkerson R.E."/>
            <person name="D'Adamo S."/>
            <person name="Posewitz M.C."/>
        </authorList>
    </citation>
    <scope>NUCLEOTIDE SEQUENCE</scope>
    <source>
        <strain evidence="2">GSL018</strain>
    </source>
</reference>
<dbReference type="AlphaFoldDB" id="A0A061S4A9"/>
<evidence type="ECO:0000256" key="1">
    <source>
        <dbReference type="SAM" id="MobiDB-lite"/>
    </source>
</evidence>
<feature type="region of interest" description="Disordered" evidence="1">
    <location>
        <begin position="30"/>
        <end position="54"/>
    </location>
</feature>